<feature type="compositionally biased region" description="Polar residues" evidence="1">
    <location>
        <begin position="14"/>
        <end position="23"/>
    </location>
</feature>
<dbReference type="Proteomes" id="UP000054466">
    <property type="component" value="Unassembled WGS sequence"/>
</dbReference>
<gene>
    <name evidence="2" type="ORF">PV07_07650</name>
</gene>
<dbReference type="RefSeq" id="XP_016248173.1">
    <property type="nucleotide sequence ID" value="XM_016394754.1"/>
</dbReference>
<dbReference type="VEuPathDB" id="FungiDB:PV07_07650"/>
<name>A0A0D2AS54_9EURO</name>
<sequence>MAMSKHWSNDQEKTTPNLFTGQQVPRIRHSGAPPTCSMPETRYMGPWAQVIASPVRGVQSCFQDALLEGADLFHDQRSARESLDTDPIRDCKAPFLADPHQMEDKLTSKNFYRWTRFGWRKETLISHFIDLVNCRIVAANVVERLILSSNYLALRLPDNHSSIQGQHRPRIFPQQEILQPHLTIMAITSAIILEATVLEIDVTIYVTCCITGSESTRS</sequence>
<evidence type="ECO:0000313" key="3">
    <source>
        <dbReference type="Proteomes" id="UP000054466"/>
    </source>
</evidence>
<dbReference type="AlphaFoldDB" id="A0A0D2AS54"/>
<feature type="region of interest" description="Disordered" evidence="1">
    <location>
        <begin position="1"/>
        <end position="34"/>
    </location>
</feature>
<organism evidence="2 3">
    <name type="scientific">Cladophialophora immunda</name>
    <dbReference type="NCBI Taxonomy" id="569365"/>
    <lineage>
        <taxon>Eukaryota</taxon>
        <taxon>Fungi</taxon>
        <taxon>Dikarya</taxon>
        <taxon>Ascomycota</taxon>
        <taxon>Pezizomycotina</taxon>
        <taxon>Eurotiomycetes</taxon>
        <taxon>Chaetothyriomycetidae</taxon>
        <taxon>Chaetothyriales</taxon>
        <taxon>Herpotrichiellaceae</taxon>
        <taxon>Cladophialophora</taxon>
    </lineage>
</organism>
<reference evidence="2 3" key="1">
    <citation type="submission" date="2015-01" db="EMBL/GenBank/DDBJ databases">
        <title>The Genome Sequence of Cladophialophora immunda CBS83496.</title>
        <authorList>
            <consortium name="The Broad Institute Genomics Platform"/>
            <person name="Cuomo C."/>
            <person name="de Hoog S."/>
            <person name="Gorbushina A."/>
            <person name="Stielow B."/>
            <person name="Teixiera M."/>
            <person name="Abouelleil A."/>
            <person name="Chapman S.B."/>
            <person name="Priest M."/>
            <person name="Young S.K."/>
            <person name="Wortman J."/>
            <person name="Nusbaum C."/>
            <person name="Birren B."/>
        </authorList>
    </citation>
    <scope>NUCLEOTIDE SEQUENCE [LARGE SCALE GENOMIC DNA]</scope>
    <source>
        <strain evidence="2 3">CBS 83496</strain>
    </source>
</reference>
<protein>
    <submittedName>
        <fullName evidence="2">Uncharacterized protein</fullName>
    </submittedName>
</protein>
<dbReference type="HOGENOM" id="CLU_1266746_0_0_1"/>
<proteinExistence type="predicted"/>
<accession>A0A0D2AS54</accession>
<dbReference type="EMBL" id="KN847043">
    <property type="protein sequence ID" value="KIW27957.1"/>
    <property type="molecule type" value="Genomic_DNA"/>
</dbReference>
<evidence type="ECO:0000256" key="1">
    <source>
        <dbReference type="SAM" id="MobiDB-lite"/>
    </source>
</evidence>
<dbReference type="GeneID" id="27346844"/>
<evidence type="ECO:0000313" key="2">
    <source>
        <dbReference type="EMBL" id="KIW27957.1"/>
    </source>
</evidence>
<keyword evidence="3" id="KW-1185">Reference proteome</keyword>